<dbReference type="RefSeq" id="WP_264020889.1">
    <property type="nucleotide sequence ID" value="NZ_JACKTG010000083.1"/>
</dbReference>
<dbReference type="Proteomes" id="UP001207588">
    <property type="component" value="Unassembled WGS sequence"/>
</dbReference>
<gene>
    <name evidence="1" type="ORF">H7I91_23315</name>
</gene>
<evidence type="ECO:0008006" key="3">
    <source>
        <dbReference type="Google" id="ProtNLM"/>
    </source>
</evidence>
<sequence>ATHAEVDAINELSMALFAEYINRGGTNYDLVSRTLSDVGHSKQVAKMVQLCSRLLGRVD</sequence>
<reference evidence="1" key="1">
    <citation type="submission" date="2020-07" db="EMBL/GenBank/DDBJ databases">
        <authorList>
            <person name="Pettersson B.M.F."/>
            <person name="Behra P.R.K."/>
            <person name="Ramesh M."/>
            <person name="Das S."/>
            <person name="Dasgupta S."/>
            <person name="Kirsebom L.A."/>
        </authorList>
    </citation>
    <scope>NUCLEOTIDE SEQUENCE</scope>
    <source>
        <strain evidence="1">DSM 45439</strain>
    </source>
</reference>
<name>A0AAW5SAB5_MYCBC</name>
<comment type="caution">
    <text evidence="1">The sequence shown here is derived from an EMBL/GenBank/DDBJ whole genome shotgun (WGS) entry which is preliminary data.</text>
</comment>
<evidence type="ECO:0000313" key="2">
    <source>
        <dbReference type="Proteomes" id="UP001207588"/>
    </source>
</evidence>
<organism evidence="1 2">
    <name type="scientific">Mycobacterium bouchedurhonense</name>
    <dbReference type="NCBI Taxonomy" id="701041"/>
    <lineage>
        <taxon>Bacteria</taxon>
        <taxon>Bacillati</taxon>
        <taxon>Actinomycetota</taxon>
        <taxon>Actinomycetes</taxon>
        <taxon>Mycobacteriales</taxon>
        <taxon>Mycobacteriaceae</taxon>
        <taxon>Mycobacterium</taxon>
        <taxon>Mycobacterium avium complex (MAC)</taxon>
    </lineage>
</organism>
<dbReference type="AlphaFoldDB" id="A0AAW5SAB5"/>
<evidence type="ECO:0000313" key="1">
    <source>
        <dbReference type="EMBL" id="MCV6992164.1"/>
    </source>
</evidence>
<proteinExistence type="predicted"/>
<protein>
    <recommendedName>
        <fullName evidence="3">TetR family transcriptional regulator</fullName>
    </recommendedName>
</protein>
<dbReference type="EMBL" id="JACKTG010000083">
    <property type="protein sequence ID" value="MCV6992164.1"/>
    <property type="molecule type" value="Genomic_DNA"/>
</dbReference>
<accession>A0AAW5SAB5</accession>
<feature type="non-terminal residue" evidence="1">
    <location>
        <position position="1"/>
    </location>
</feature>
<reference evidence="1" key="2">
    <citation type="journal article" date="2022" name="BMC Genomics">
        <title>Comparative genome analysis of mycobacteria focusing on tRNA and non-coding RNA.</title>
        <authorList>
            <person name="Behra P.R.K."/>
            <person name="Pettersson B.M.F."/>
            <person name="Ramesh M."/>
            <person name="Das S."/>
            <person name="Dasgupta S."/>
            <person name="Kirsebom L.A."/>
        </authorList>
    </citation>
    <scope>NUCLEOTIDE SEQUENCE</scope>
    <source>
        <strain evidence="1">DSM 45439</strain>
    </source>
</reference>